<gene>
    <name evidence="2" type="ORF">QE152_g8209</name>
</gene>
<keyword evidence="3" id="KW-1185">Reference proteome</keyword>
<name>A0AAW1M5C2_POPJA</name>
<evidence type="ECO:0000313" key="3">
    <source>
        <dbReference type="Proteomes" id="UP001458880"/>
    </source>
</evidence>
<organism evidence="2 3">
    <name type="scientific">Popillia japonica</name>
    <name type="common">Japanese beetle</name>
    <dbReference type="NCBI Taxonomy" id="7064"/>
    <lineage>
        <taxon>Eukaryota</taxon>
        <taxon>Metazoa</taxon>
        <taxon>Ecdysozoa</taxon>
        <taxon>Arthropoda</taxon>
        <taxon>Hexapoda</taxon>
        <taxon>Insecta</taxon>
        <taxon>Pterygota</taxon>
        <taxon>Neoptera</taxon>
        <taxon>Endopterygota</taxon>
        <taxon>Coleoptera</taxon>
        <taxon>Polyphaga</taxon>
        <taxon>Scarabaeiformia</taxon>
        <taxon>Scarabaeidae</taxon>
        <taxon>Rutelinae</taxon>
        <taxon>Popillia</taxon>
    </lineage>
</organism>
<feature type="compositionally biased region" description="Basic and acidic residues" evidence="1">
    <location>
        <begin position="29"/>
        <end position="49"/>
    </location>
</feature>
<accession>A0AAW1M5C2</accession>
<feature type="compositionally biased region" description="Polar residues" evidence="1">
    <location>
        <begin position="50"/>
        <end position="63"/>
    </location>
</feature>
<sequence>METESSVVDRHIFESKLHELIDKRSERLQDEDNIDKLKSDETSRTEATHTQDLQQNCPTTESQDQLLRDNDYRLQSINQHRSESIKCLKKQATGMLQQSCSKFPETDIGQNVLVKIPEVDRGPLAPRNVLAVVLYEKEGLYQLTSTGVLKKLYARSEFQLSETHTLASSDVPTEIF</sequence>
<feature type="region of interest" description="Disordered" evidence="1">
    <location>
        <begin position="29"/>
        <end position="63"/>
    </location>
</feature>
<evidence type="ECO:0000256" key="1">
    <source>
        <dbReference type="SAM" id="MobiDB-lite"/>
    </source>
</evidence>
<comment type="caution">
    <text evidence="2">The sequence shown here is derived from an EMBL/GenBank/DDBJ whole genome shotgun (WGS) entry which is preliminary data.</text>
</comment>
<protein>
    <submittedName>
        <fullName evidence="2">Uncharacterized protein</fullName>
    </submittedName>
</protein>
<evidence type="ECO:0000313" key="2">
    <source>
        <dbReference type="EMBL" id="KAK9743989.1"/>
    </source>
</evidence>
<dbReference type="AlphaFoldDB" id="A0AAW1M5C2"/>
<dbReference type="EMBL" id="JASPKY010000064">
    <property type="protein sequence ID" value="KAK9743989.1"/>
    <property type="molecule type" value="Genomic_DNA"/>
</dbReference>
<reference evidence="2 3" key="1">
    <citation type="journal article" date="2024" name="BMC Genomics">
        <title>De novo assembly and annotation of Popillia japonica's genome with initial clues to its potential as an invasive pest.</title>
        <authorList>
            <person name="Cucini C."/>
            <person name="Boschi S."/>
            <person name="Funari R."/>
            <person name="Cardaioli E."/>
            <person name="Iannotti N."/>
            <person name="Marturano G."/>
            <person name="Paoli F."/>
            <person name="Bruttini M."/>
            <person name="Carapelli A."/>
            <person name="Frati F."/>
            <person name="Nardi F."/>
        </authorList>
    </citation>
    <scope>NUCLEOTIDE SEQUENCE [LARGE SCALE GENOMIC DNA]</scope>
    <source>
        <strain evidence="2">DMR45628</strain>
    </source>
</reference>
<dbReference type="Proteomes" id="UP001458880">
    <property type="component" value="Unassembled WGS sequence"/>
</dbReference>
<proteinExistence type="predicted"/>